<dbReference type="SUPFAM" id="SSF56300">
    <property type="entry name" value="Metallo-dependent phosphatases"/>
    <property type="match status" value="1"/>
</dbReference>
<dbReference type="InterPro" id="IPR032093">
    <property type="entry name" value="PhoD_N"/>
</dbReference>
<protein>
    <submittedName>
        <fullName evidence="4">Alkaline phosphatase D</fullName>
    </submittedName>
</protein>
<gene>
    <name evidence="4" type="ORF">SAMN04489793_1929</name>
</gene>
<dbReference type="InterPro" id="IPR018946">
    <property type="entry name" value="PhoD-like_MPP"/>
</dbReference>
<name>A0A1H4R3R4_TSUTY</name>
<keyword evidence="5" id="KW-1185">Reference proteome</keyword>
<dbReference type="InterPro" id="IPR052900">
    <property type="entry name" value="Phospholipid_Metab_Enz"/>
</dbReference>
<dbReference type="Gene3D" id="2.60.40.380">
    <property type="entry name" value="Purple acid phosphatase-like, N-terminal"/>
    <property type="match status" value="1"/>
</dbReference>
<feature type="region of interest" description="Disordered" evidence="1">
    <location>
        <begin position="114"/>
        <end position="134"/>
    </location>
</feature>
<dbReference type="Pfam" id="PF16655">
    <property type="entry name" value="PhoD_N"/>
    <property type="match status" value="1"/>
</dbReference>
<evidence type="ECO:0000313" key="5">
    <source>
        <dbReference type="Proteomes" id="UP000182241"/>
    </source>
</evidence>
<feature type="domain" description="Phospholipase D N-terminal" evidence="3">
    <location>
        <begin position="130"/>
        <end position="219"/>
    </location>
</feature>
<feature type="region of interest" description="Disordered" evidence="1">
    <location>
        <begin position="159"/>
        <end position="182"/>
    </location>
</feature>
<dbReference type="AlphaFoldDB" id="A0A1H4R3R4"/>
<organism evidence="4 5">
    <name type="scientific">Tsukamurella tyrosinosolvens</name>
    <dbReference type="NCBI Taxonomy" id="57704"/>
    <lineage>
        <taxon>Bacteria</taxon>
        <taxon>Bacillati</taxon>
        <taxon>Actinomycetota</taxon>
        <taxon>Actinomycetes</taxon>
        <taxon>Mycobacteriales</taxon>
        <taxon>Tsukamurellaceae</taxon>
        <taxon>Tsukamurella</taxon>
    </lineage>
</organism>
<dbReference type="Proteomes" id="UP000182241">
    <property type="component" value="Unassembled WGS sequence"/>
</dbReference>
<dbReference type="PANTHER" id="PTHR43606:SF1">
    <property type="entry name" value="PHOD-LIKE PHOSPHATASE METALLOPHOSPHATASE DOMAIN-CONTAINING PROTEIN"/>
    <property type="match status" value="1"/>
</dbReference>
<dbReference type="STRING" id="57704.SAMN04489793_1929"/>
<evidence type="ECO:0000259" key="3">
    <source>
        <dbReference type="Pfam" id="PF16655"/>
    </source>
</evidence>
<dbReference type="Gene3D" id="3.60.21.70">
    <property type="entry name" value="PhoD-like phosphatase"/>
    <property type="match status" value="1"/>
</dbReference>
<dbReference type="EMBL" id="FNSA01000003">
    <property type="protein sequence ID" value="SEC26570.1"/>
    <property type="molecule type" value="Genomic_DNA"/>
</dbReference>
<dbReference type="CDD" id="cd07389">
    <property type="entry name" value="MPP_PhoD"/>
    <property type="match status" value="1"/>
</dbReference>
<evidence type="ECO:0000259" key="2">
    <source>
        <dbReference type="Pfam" id="PF09423"/>
    </source>
</evidence>
<feature type="domain" description="PhoD-like phosphatase metallophosphatase" evidence="2">
    <location>
        <begin position="229"/>
        <end position="590"/>
    </location>
</feature>
<accession>A0A1H4R3R4</accession>
<sequence length="607" mass="65498">MQISPWRWSPCGPGLPVARHCWAHRTCDYRAFDVNRVNDLFSGGRFTWWTLSGILAGNPVFAAREPDCGIVSAMPLSDSQFSRRSLLKAGTAGALLIPAGSLLSACGSSSDGAAASSSPGVVRGRPSLTHGIASGDPRTDGALVWARSDAPARMIVETASSESFSNPRRFEGPQLDPSSDGAGRFRITGLDPGQTVHYRVTLEGENGATSEPVAGTFRTAPSANGNVSFAWSGDVVGQGWGINRDGGMAIMGAIADARPDFFLHSGDAIYADNPVPETQKQNDGNTYRNVTAEAKNQVAQTLDQFRGNYAYNLTDEHYRRFAANVPQLIQWDDHEVVNNWFPGESLAGQNRKGYTETDVNKLADFAYQAWREWQPVQPTEAADGRLYRKISYGPLLDVFVLDMRSYKDPNPNAWATSNDAGILGDKQTQWLIDGLTASKAVWKVVANDLPLSIVVPDAATNPKDGGPKSMEAVAQGDNGAPLGREIAFSRILSRTKDVRNVVYLTADVHYTAAISYHPDKAAFQDFSPFWEFVSGPLNAGAFPQSPLDGTFGAQYEFVHAPDKANVSPAEGFQHFGHVTIDGGTRALTVHLRDAKGASLYAKELAPA</sequence>
<dbReference type="InterPro" id="IPR029052">
    <property type="entry name" value="Metallo-depent_PP-like"/>
</dbReference>
<proteinExistence type="predicted"/>
<dbReference type="Pfam" id="PF09423">
    <property type="entry name" value="PhoD"/>
    <property type="match status" value="1"/>
</dbReference>
<dbReference type="InterPro" id="IPR038607">
    <property type="entry name" value="PhoD-like_sf"/>
</dbReference>
<evidence type="ECO:0000313" key="4">
    <source>
        <dbReference type="EMBL" id="SEC26570.1"/>
    </source>
</evidence>
<reference evidence="5" key="1">
    <citation type="submission" date="2016-10" db="EMBL/GenBank/DDBJ databases">
        <authorList>
            <person name="Varghese N."/>
            <person name="Submissions S."/>
        </authorList>
    </citation>
    <scope>NUCLEOTIDE SEQUENCE [LARGE SCALE GENOMIC DNA]</scope>
    <source>
        <strain evidence="5">DSM 44234</strain>
    </source>
</reference>
<dbReference type="PANTHER" id="PTHR43606">
    <property type="entry name" value="PHOSPHATASE, PUTATIVE (AFU_ORTHOLOGUE AFUA_6G08710)-RELATED"/>
    <property type="match status" value="1"/>
</dbReference>
<evidence type="ECO:0000256" key="1">
    <source>
        <dbReference type="SAM" id="MobiDB-lite"/>
    </source>
</evidence>